<reference evidence="2 3" key="1">
    <citation type="submission" date="2021-06" db="EMBL/GenBank/DDBJ databases">
        <authorList>
            <person name="Sun Q."/>
            <person name="Li D."/>
        </authorList>
    </citation>
    <scope>NUCLEOTIDE SEQUENCE [LARGE SCALE GENOMIC DNA]</scope>
    <source>
        <strain evidence="2 3">MSJ-40</strain>
    </source>
</reference>
<name>A0ABS6E2G1_9FIRM</name>
<gene>
    <name evidence="2" type="ORF">KQI42_03665</name>
</gene>
<comment type="caution">
    <text evidence="2">The sequence shown here is derived from an EMBL/GenBank/DDBJ whole genome shotgun (WGS) entry which is preliminary data.</text>
</comment>
<dbReference type="Proteomes" id="UP000749471">
    <property type="component" value="Unassembled WGS sequence"/>
</dbReference>
<keyword evidence="3" id="KW-1185">Reference proteome</keyword>
<protein>
    <recommendedName>
        <fullName evidence="1">Transposon Tn7 transposition protein TnsD C-terminal domain-containing protein</fullName>
    </recommendedName>
</protein>
<evidence type="ECO:0000259" key="1">
    <source>
        <dbReference type="Pfam" id="PF15978"/>
    </source>
</evidence>
<accession>A0ABS6E2G1</accession>
<dbReference type="InterPro" id="IPR032750">
    <property type="entry name" value="TnsD_C"/>
</dbReference>
<evidence type="ECO:0000313" key="2">
    <source>
        <dbReference type="EMBL" id="MBU5437092.1"/>
    </source>
</evidence>
<evidence type="ECO:0000313" key="3">
    <source>
        <dbReference type="Proteomes" id="UP000749471"/>
    </source>
</evidence>
<sequence length="340" mass="40725">MIYKLFSRKHRSFFETKESDYINPFGKSPWPCLNVAAEHYKKDVVENINITSDYKTRNPIGTFTCDCGFIYSRKGPDKDSKDRYKIGRIKEFGHVWEDKIQGYLSEGRYGLRELSRIMSCDPKTIIKFDKNLDINYFRGSNIKIDKAIIKTENKDTHIETYKKNILNKIMGNPTFSRTEIRKLCQKEYTYLYSNDKNWLLENLPEVVDKSKINFKSNERVNWEKRDKEIVSKLKIKYNKLIEQEKPIRISKSSLCKEINILTMIEKNIKKLPLTEAYFNLVNESIEDFQIRRSKLIVDKKYEDEEYIKLWQVQRLAGIRTDDFMKINNTIQKHIDWRYKH</sequence>
<organism evidence="2 3">
    <name type="scientific">Tissierella simiarum</name>
    <dbReference type="NCBI Taxonomy" id="2841534"/>
    <lineage>
        <taxon>Bacteria</taxon>
        <taxon>Bacillati</taxon>
        <taxon>Bacillota</taxon>
        <taxon>Tissierellia</taxon>
        <taxon>Tissierellales</taxon>
        <taxon>Tissierellaceae</taxon>
        <taxon>Tissierella</taxon>
    </lineage>
</organism>
<feature type="domain" description="Transposon Tn7 transposition protein TnsD C-terminal" evidence="1">
    <location>
        <begin position="6"/>
        <end position="277"/>
    </location>
</feature>
<dbReference type="EMBL" id="JAHLPM010000002">
    <property type="protein sequence ID" value="MBU5437092.1"/>
    <property type="molecule type" value="Genomic_DNA"/>
</dbReference>
<proteinExistence type="predicted"/>
<dbReference type="Pfam" id="PF15978">
    <property type="entry name" value="TnsD"/>
    <property type="match status" value="1"/>
</dbReference>